<dbReference type="InterPro" id="IPR004636">
    <property type="entry name" value="AcOrn/SuccOrn_fam"/>
</dbReference>
<evidence type="ECO:0000313" key="6">
    <source>
        <dbReference type="Proteomes" id="UP001595444"/>
    </source>
</evidence>
<dbReference type="SUPFAM" id="SSF53383">
    <property type="entry name" value="PLP-dependent transferases"/>
    <property type="match status" value="1"/>
</dbReference>
<dbReference type="EC" id="2.6.1.11" evidence="4"/>
<keyword evidence="4" id="KW-0028">Amino-acid biosynthesis</keyword>
<dbReference type="Proteomes" id="UP001595444">
    <property type="component" value="Unassembled WGS sequence"/>
</dbReference>
<dbReference type="EMBL" id="JBHRSL010000010">
    <property type="protein sequence ID" value="MFC3052207.1"/>
    <property type="molecule type" value="Genomic_DNA"/>
</dbReference>
<comment type="subunit">
    <text evidence="4">Homodimer.</text>
</comment>
<dbReference type="PIRSF" id="PIRSF000521">
    <property type="entry name" value="Transaminase_4ab_Lys_Orn"/>
    <property type="match status" value="1"/>
</dbReference>
<feature type="binding site" evidence="4">
    <location>
        <begin position="214"/>
        <end position="217"/>
    </location>
    <ligand>
        <name>pyridoxal 5'-phosphate</name>
        <dbReference type="ChEBI" id="CHEBI:597326"/>
    </ligand>
</feature>
<comment type="catalytic activity">
    <reaction evidence="4">
        <text>N(2)-acetyl-L-ornithine + 2-oxoglutarate = N-acetyl-L-glutamate 5-semialdehyde + L-glutamate</text>
        <dbReference type="Rhea" id="RHEA:18049"/>
        <dbReference type="ChEBI" id="CHEBI:16810"/>
        <dbReference type="ChEBI" id="CHEBI:29123"/>
        <dbReference type="ChEBI" id="CHEBI:29985"/>
        <dbReference type="ChEBI" id="CHEBI:57805"/>
        <dbReference type="EC" id="2.6.1.11"/>
    </reaction>
</comment>
<evidence type="ECO:0000256" key="2">
    <source>
        <dbReference type="ARBA" id="ARBA00022679"/>
    </source>
</evidence>
<evidence type="ECO:0000313" key="5">
    <source>
        <dbReference type="EMBL" id="MFC3052207.1"/>
    </source>
</evidence>
<comment type="caution">
    <text evidence="5">The sequence shown here is derived from an EMBL/GenBank/DDBJ whole genome shotgun (WGS) entry which is preliminary data.</text>
</comment>
<dbReference type="PANTHER" id="PTHR11986">
    <property type="entry name" value="AMINOTRANSFERASE CLASS III"/>
    <property type="match status" value="1"/>
</dbReference>
<keyword evidence="2 4" id="KW-0808">Transferase</keyword>
<dbReference type="InterPro" id="IPR005814">
    <property type="entry name" value="Aminotrans_3"/>
</dbReference>
<dbReference type="Gene3D" id="3.40.640.10">
    <property type="entry name" value="Type I PLP-dependent aspartate aminotransferase-like (Major domain)"/>
    <property type="match status" value="1"/>
</dbReference>
<comment type="pathway">
    <text evidence="4">Amino-acid biosynthesis; L-arginine biosynthesis; N(2)-acetyl-L-ornithine from L-glutamate: step 4/4.</text>
</comment>
<evidence type="ECO:0000256" key="4">
    <source>
        <dbReference type="HAMAP-Rule" id="MF_01107"/>
    </source>
</evidence>
<feature type="binding site" evidence="4">
    <location>
        <position position="132"/>
    </location>
    <ligand>
        <name>N(2)-acetyl-L-ornithine</name>
        <dbReference type="ChEBI" id="CHEBI:57805"/>
    </ligand>
</feature>
<dbReference type="NCBIfam" id="NF002325">
    <property type="entry name" value="PRK01278.1"/>
    <property type="match status" value="1"/>
</dbReference>
<comment type="miscellaneous">
    <text evidence="4">May also have succinyldiaminopimelate aminotransferase activity, thus carrying out the corresponding step in lysine biosynthesis.</text>
</comment>
<feature type="binding site" evidence="4">
    <location>
        <position position="129"/>
    </location>
    <ligand>
        <name>pyridoxal 5'-phosphate</name>
        <dbReference type="ChEBI" id="CHEBI:597326"/>
    </ligand>
</feature>
<keyword evidence="3 4" id="KW-0663">Pyridoxal phosphate</keyword>
<dbReference type="InterPro" id="IPR015421">
    <property type="entry name" value="PyrdxlP-dep_Trfase_major"/>
</dbReference>
<dbReference type="InterPro" id="IPR015422">
    <property type="entry name" value="PyrdxlP-dep_Trfase_small"/>
</dbReference>
<dbReference type="NCBIfam" id="TIGR00707">
    <property type="entry name" value="argD"/>
    <property type="match status" value="1"/>
</dbReference>
<comment type="cofactor">
    <cofactor evidence="4">
        <name>pyridoxal 5'-phosphate</name>
        <dbReference type="ChEBI" id="CHEBI:597326"/>
    </cofactor>
    <text evidence="4">Binds 1 pyridoxal phosphate per subunit.</text>
</comment>
<evidence type="ECO:0000256" key="1">
    <source>
        <dbReference type="ARBA" id="ARBA00022576"/>
    </source>
</evidence>
<evidence type="ECO:0000256" key="3">
    <source>
        <dbReference type="ARBA" id="ARBA00022898"/>
    </source>
</evidence>
<dbReference type="RefSeq" id="WP_194214109.1">
    <property type="nucleotide sequence ID" value="NZ_CP061205.1"/>
</dbReference>
<accession>A0ABV7D5L4</accession>
<feature type="binding site" evidence="4">
    <location>
        <position position="272"/>
    </location>
    <ligand>
        <name>pyridoxal 5'-phosphate</name>
        <dbReference type="ChEBI" id="CHEBI:597326"/>
    </ligand>
</feature>
<dbReference type="PROSITE" id="PS00600">
    <property type="entry name" value="AA_TRANSFER_CLASS_3"/>
    <property type="match status" value="1"/>
</dbReference>
<reference evidence="6" key="1">
    <citation type="journal article" date="2019" name="Int. J. Syst. Evol. Microbiol.">
        <title>The Global Catalogue of Microorganisms (GCM) 10K type strain sequencing project: providing services to taxonomists for standard genome sequencing and annotation.</title>
        <authorList>
            <consortium name="The Broad Institute Genomics Platform"/>
            <consortium name="The Broad Institute Genome Sequencing Center for Infectious Disease"/>
            <person name="Wu L."/>
            <person name="Ma J."/>
        </authorList>
    </citation>
    <scope>NUCLEOTIDE SEQUENCE [LARGE SCALE GENOMIC DNA]</scope>
    <source>
        <strain evidence="6">KCTC 62164</strain>
    </source>
</reference>
<feature type="binding site" evidence="4">
    <location>
        <begin position="96"/>
        <end position="97"/>
    </location>
    <ligand>
        <name>pyridoxal 5'-phosphate</name>
        <dbReference type="ChEBI" id="CHEBI:597326"/>
    </ligand>
</feature>
<dbReference type="GO" id="GO:0008483">
    <property type="term" value="F:transaminase activity"/>
    <property type="evidence" value="ECO:0007669"/>
    <property type="project" value="UniProtKB-KW"/>
</dbReference>
<keyword evidence="4" id="KW-0963">Cytoplasm</keyword>
<feature type="modified residue" description="N6-(pyridoxal phosphate)lysine" evidence="4">
    <location>
        <position position="243"/>
    </location>
</feature>
<comment type="similarity">
    <text evidence="4">Belongs to the class-III pyridoxal-phosphate-dependent aminotransferase family. ArgD subfamily.</text>
</comment>
<feature type="binding site" evidence="4">
    <location>
        <position position="271"/>
    </location>
    <ligand>
        <name>N(2)-acetyl-L-ornithine</name>
        <dbReference type="ChEBI" id="CHEBI:57805"/>
    </ligand>
</feature>
<keyword evidence="1 4" id="KW-0032">Aminotransferase</keyword>
<dbReference type="CDD" id="cd00610">
    <property type="entry name" value="OAT_like"/>
    <property type="match status" value="1"/>
</dbReference>
<comment type="subcellular location">
    <subcellularLocation>
        <location evidence="4">Cytoplasm</location>
    </subcellularLocation>
</comment>
<gene>
    <name evidence="4" type="primary">argD</name>
    <name evidence="5" type="ORF">ACFOKA_09855</name>
</gene>
<dbReference type="Pfam" id="PF00202">
    <property type="entry name" value="Aminotran_3"/>
    <property type="match status" value="1"/>
</dbReference>
<dbReference type="Gene3D" id="3.90.1150.10">
    <property type="entry name" value="Aspartate Aminotransferase, domain 1"/>
    <property type="match status" value="1"/>
</dbReference>
<keyword evidence="6" id="KW-1185">Reference proteome</keyword>
<organism evidence="5 6">
    <name type="scientific">Kordiimonas pumila</name>
    <dbReference type="NCBI Taxonomy" id="2161677"/>
    <lineage>
        <taxon>Bacteria</taxon>
        <taxon>Pseudomonadati</taxon>
        <taxon>Pseudomonadota</taxon>
        <taxon>Alphaproteobacteria</taxon>
        <taxon>Kordiimonadales</taxon>
        <taxon>Kordiimonadaceae</taxon>
        <taxon>Kordiimonas</taxon>
    </lineage>
</organism>
<protein>
    <recommendedName>
        <fullName evidence="4">Acetylornithine aminotransferase</fullName>
        <shortName evidence="4">ACOAT</shortName>
        <ecNumber evidence="4">2.6.1.11</ecNumber>
    </recommendedName>
</protein>
<keyword evidence="4" id="KW-0055">Arginine biosynthesis</keyword>
<proteinExistence type="inferred from homology"/>
<name>A0ABV7D5L4_9PROT</name>
<dbReference type="PANTHER" id="PTHR11986:SF113">
    <property type="entry name" value="SUCCINYLORNITHINE TRANSAMINASE"/>
    <property type="match status" value="1"/>
</dbReference>
<dbReference type="HAMAP" id="MF_01107">
    <property type="entry name" value="ArgD_aminotrans_3"/>
    <property type="match status" value="1"/>
</dbReference>
<dbReference type="InterPro" id="IPR015424">
    <property type="entry name" value="PyrdxlP-dep_Trfase"/>
</dbReference>
<sequence length="394" mass="42334">MITSLMPTYARMPVAFERGEGMYLYDTDGKKYLDFYSGIGVMCLGHSHPVLVKALIDQGQKLWHTANTYRIPLGDKLAQRLVDASFADTVFFTNSGAEAIECAIKMVRKYHYDKGNKGKYRLITMASAFHGRTLAGIAASGQEKLTKGFEPLPDGFDVVPFGDIEAVKAAIGPETGGIMVEPVQGEGGIRSLSDAAMQELRKICDDNGILLVFDEIQCGMGRTGKLFAHEWSGAKPDIMSVAKGIGGGFPLGACLATEDAASGMTVGTHGTTYGGNPLAMAIGNAVLDVMLAPGFLDRVVEMGEMLHGRLAALQQRYSGLITEVRGKGLMAGIQVPSIPTRDIVVDMISRGMLPAVAGDNVVRMLPPLIIEESHIDEAMEKYDAAFAEYEKKAE</sequence>
<dbReference type="InterPro" id="IPR049704">
    <property type="entry name" value="Aminotrans_3_PPA_site"/>
</dbReference>
<dbReference type="InterPro" id="IPR050103">
    <property type="entry name" value="Class-III_PLP-dep_AT"/>
</dbReference>